<dbReference type="Pfam" id="PF17775">
    <property type="entry name" value="YchJ_M-like"/>
    <property type="match status" value="1"/>
</dbReference>
<comment type="similarity">
    <text evidence="1">Belongs to the UPF0225 family.</text>
</comment>
<dbReference type="InterPro" id="IPR023006">
    <property type="entry name" value="YchJ-like"/>
</dbReference>
<dbReference type="Gene3D" id="3.10.450.50">
    <property type="match status" value="1"/>
</dbReference>
<dbReference type="SUPFAM" id="SSF54427">
    <property type="entry name" value="NTF2-like"/>
    <property type="match status" value="1"/>
</dbReference>
<sequence length="133" mass="14813">MNAEELCPCGGFAAETSYARCCAPFVDDGEPAPTCEQLMRSRYTAFARRDADHLWRTWHPRTRPEQVADLDGVTWLGLEVLGTEAGGPDDSEGTVDFAAHFRTDTGERGAVREHSRFARRGGRWFYVDGDELG</sequence>
<reference evidence="3 4" key="1">
    <citation type="submission" date="2018-08" db="EMBL/GenBank/DDBJ databases">
        <title>Whole genome sequence analysis of Dermacoccus abyssi bacteria isolated from Deep Mariana trench Micromonospora spp reveals genes involved in the environmental adaptation and production of secondary metabolites.</title>
        <authorList>
            <person name="Abdel-Mageed W.M."/>
            <person name="Lehri B."/>
            <person name="Nouioui I."/>
            <person name="Goodfellow I."/>
            <person name="Jaspars M."/>
            <person name="Karlyshev A."/>
        </authorList>
    </citation>
    <scope>NUCLEOTIDE SEQUENCE [LARGE SCALE GENOMIC DNA]</scope>
    <source>
        <strain evidence="3 4">MT1.1</strain>
    </source>
</reference>
<dbReference type="RefSeq" id="WP_118912537.1">
    <property type="nucleotide sequence ID" value="NZ_CBCRVH010000002.1"/>
</dbReference>
<organism evidence="3 4">
    <name type="scientific">Dermacoccus abyssi</name>
    <dbReference type="NCBI Taxonomy" id="322596"/>
    <lineage>
        <taxon>Bacteria</taxon>
        <taxon>Bacillati</taxon>
        <taxon>Actinomycetota</taxon>
        <taxon>Actinomycetes</taxon>
        <taxon>Micrococcales</taxon>
        <taxon>Dermacoccaceae</taxon>
        <taxon>Dermacoccus</taxon>
    </lineage>
</organism>
<accession>A0A417ZAI9</accession>
<dbReference type="Proteomes" id="UP000285376">
    <property type="component" value="Unassembled WGS sequence"/>
</dbReference>
<proteinExistence type="inferred from homology"/>
<evidence type="ECO:0000313" key="3">
    <source>
        <dbReference type="EMBL" id="RHW47654.1"/>
    </source>
</evidence>
<gene>
    <name evidence="3" type="ORF">D1832_02910</name>
</gene>
<dbReference type="InterPro" id="IPR032710">
    <property type="entry name" value="NTF2-like_dom_sf"/>
</dbReference>
<dbReference type="EMBL" id="QWLM01000002">
    <property type="protein sequence ID" value="RHW47654.1"/>
    <property type="molecule type" value="Genomic_DNA"/>
</dbReference>
<dbReference type="HAMAP" id="MF_00612">
    <property type="entry name" value="UPF0225"/>
    <property type="match status" value="1"/>
</dbReference>
<feature type="domain" description="YchJ-like middle NTF2-like" evidence="2">
    <location>
        <begin position="34"/>
        <end position="129"/>
    </location>
</feature>
<dbReference type="PANTHER" id="PTHR33747">
    <property type="entry name" value="UPF0225 PROTEIN SCO1677"/>
    <property type="match status" value="1"/>
</dbReference>
<evidence type="ECO:0000256" key="1">
    <source>
        <dbReference type="HAMAP-Rule" id="MF_00612"/>
    </source>
</evidence>
<protein>
    <recommendedName>
        <fullName evidence="1">UPF0225 protein D1832_02910</fullName>
    </recommendedName>
</protein>
<dbReference type="InterPro" id="IPR048469">
    <property type="entry name" value="YchJ-like_M"/>
</dbReference>
<evidence type="ECO:0000259" key="2">
    <source>
        <dbReference type="Pfam" id="PF17775"/>
    </source>
</evidence>
<evidence type="ECO:0000313" key="4">
    <source>
        <dbReference type="Proteomes" id="UP000285376"/>
    </source>
</evidence>
<dbReference type="PANTHER" id="PTHR33747:SF1">
    <property type="entry name" value="ADENYLATE CYCLASE-ASSOCIATED CAP C-TERMINAL DOMAIN-CONTAINING PROTEIN"/>
    <property type="match status" value="1"/>
</dbReference>
<name>A0A417ZAI9_9MICO</name>
<dbReference type="AlphaFoldDB" id="A0A417ZAI9"/>
<comment type="caution">
    <text evidence="3">The sequence shown here is derived from an EMBL/GenBank/DDBJ whole genome shotgun (WGS) entry which is preliminary data.</text>
</comment>